<dbReference type="InterPro" id="IPR000008">
    <property type="entry name" value="C2_dom"/>
</dbReference>
<proteinExistence type="predicted"/>
<dbReference type="Proteomes" id="UP001154282">
    <property type="component" value="Unassembled WGS sequence"/>
</dbReference>
<name>A0AAV0IN51_9ROSI</name>
<evidence type="ECO:0000313" key="2">
    <source>
        <dbReference type="EMBL" id="CAI0397790.1"/>
    </source>
</evidence>
<dbReference type="Gene3D" id="2.60.40.150">
    <property type="entry name" value="C2 domain"/>
    <property type="match status" value="1"/>
</dbReference>
<dbReference type="SMART" id="SM00239">
    <property type="entry name" value="C2"/>
    <property type="match status" value="1"/>
</dbReference>
<evidence type="ECO:0000313" key="3">
    <source>
        <dbReference type="Proteomes" id="UP001154282"/>
    </source>
</evidence>
<accession>A0AAV0IN51</accession>
<keyword evidence="3" id="KW-1185">Reference proteome</keyword>
<gene>
    <name evidence="2" type="ORF">LITE_LOCUS9675</name>
</gene>
<dbReference type="GO" id="GO:0006952">
    <property type="term" value="P:defense response"/>
    <property type="evidence" value="ECO:0007669"/>
    <property type="project" value="InterPro"/>
</dbReference>
<dbReference type="PANTHER" id="PTHR32246">
    <property type="entry name" value="INGRESSION PROTEIN FIC1"/>
    <property type="match status" value="1"/>
</dbReference>
<protein>
    <recommendedName>
        <fullName evidence="1">C2 domain-containing protein</fullName>
    </recommendedName>
</protein>
<sequence>MATRTLEFTILSAEDLRLDGGRPVRKNAFAVVRTDPSNCVSTGADSDGGSYPIWNEKVVVAMSMAATSSVTLEVQCRVGSGNRVVGAVAVPVSDLLGDLTPEDYLHFLSYRLRDPRGVKNGIVNFSVRVIGGGGSGRGGSCSAAARKEVMAAGFGGSSTYSATRGAPPPSWRMQVGVPVVGGRSNYGGGGVVTGVPVWGSSRA</sequence>
<comment type="caution">
    <text evidence="2">The sequence shown here is derived from an EMBL/GenBank/DDBJ whole genome shotgun (WGS) entry which is preliminary data.</text>
</comment>
<organism evidence="2 3">
    <name type="scientific">Linum tenue</name>
    <dbReference type="NCBI Taxonomy" id="586396"/>
    <lineage>
        <taxon>Eukaryota</taxon>
        <taxon>Viridiplantae</taxon>
        <taxon>Streptophyta</taxon>
        <taxon>Embryophyta</taxon>
        <taxon>Tracheophyta</taxon>
        <taxon>Spermatophyta</taxon>
        <taxon>Magnoliopsida</taxon>
        <taxon>eudicotyledons</taxon>
        <taxon>Gunneridae</taxon>
        <taxon>Pentapetalae</taxon>
        <taxon>rosids</taxon>
        <taxon>fabids</taxon>
        <taxon>Malpighiales</taxon>
        <taxon>Linaceae</taxon>
        <taxon>Linum</taxon>
    </lineage>
</organism>
<dbReference type="PANTHER" id="PTHR32246:SF17">
    <property type="entry name" value="BON1-ASSOCIATED PROTEIN 2"/>
    <property type="match status" value="1"/>
</dbReference>
<dbReference type="InterPro" id="IPR044750">
    <property type="entry name" value="C2_SRC2/BAP"/>
</dbReference>
<dbReference type="Pfam" id="PF00168">
    <property type="entry name" value="C2"/>
    <property type="match status" value="1"/>
</dbReference>
<dbReference type="SUPFAM" id="SSF49562">
    <property type="entry name" value="C2 domain (Calcium/lipid-binding domain, CaLB)"/>
    <property type="match status" value="1"/>
</dbReference>
<dbReference type="InterPro" id="IPR035892">
    <property type="entry name" value="C2_domain_sf"/>
</dbReference>
<feature type="domain" description="C2" evidence="1">
    <location>
        <begin position="1"/>
        <end position="106"/>
    </location>
</feature>
<reference evidence="2" key="1">
    <citation type="submission" date="2022-08" db="EMBL/GenBank/DDBJ databases">
        <authorList>
            <person name="Gutierrez-Valencia J."/>
        </authorList>
    </citation>
    <scope>NUCLEOTIDE SEQUENCE</scope>
</reference>
<dbReference type="EMBL" id="CAMGYJ010000004">
    <property type="protein sequence ID" value="CAI0397790.1"/>
    <property type="molecule type" value="Genomic_DNA"/>
</dbReference>
<dbReference type="AlphaFoldDB" id="A0AAV0IN51"/>
<dbReference type="PROSITE" id="PS50004">
    <property type="entry name" value="C2"/>
    <property type="match status" value="1"/>
</dbReference>
<evidence type="ECO:0000259" key="1">
    <source>
        <dbReference type="PROSITE" id="PS50004"/>
    </source>
</evidence>
<dbReference type="CDD" id="cd04051">
    <property type="entry name" value="C2_SRC2_like"/>
    <property type="match status" value="1"/>
</dbReference>